<gene>
    <name evidence="1" type="ORF">MSG28_016149</name>
</gene>
<protein>
    <submittedName>
        <fullName evidence="1">Uncharacterized protein</fullName>
    </submittedName>
</protein>
<proteinExistence type="predicted"/>
<dbReference type="Proteomes" id="UP001064048">
    <property type="component" value="Chromosome 30"/>
</dbReference>
<organism evidence="1 2">
    <name type="scientific">Choristoneura fumiferana</name>
    <name type="common">Spruce budworm moth</name>
    <name type="synonym">Archips fumiferana</name>
    <dbReference type="NCBI Taxonomy" id="7141"/>
    <lineage>
        <taxon>Eukaryota</taxon>
        <taxon>Metazoa</taxon>
        <taxon>Ecdysozoa</taxon>
        <taxon>Arthropoda</taxon>
        <taxon>Hexapoda</taxon>
        <taxon>Insecta</taxon>
        <taxon>Pterygota</taxon>
        <taxon>Neoptera</taxon>
        <taxon>Endopterygota</taxon>
        <taxon>Lepidoptera</taxon>
        <taxon>Glossata</taxon>
        <taxon>Ditrysia</taxon>
        <taxon>Tortricoidea</taxon>
        <taxon>Tortricidae</taxon>
        <taxon>Tortricinae</taxon>
        <taxon>Choristoneura</taxon>
    </lineage>
</organism>
<keyword evidence="2" id="KW-1185">Reference proteome</keyword>
<comment type="caution">
    <text evidence="1">The sequence shown here is derived from an EMBL/GenBank/DDBJ whole genome shotgun (WGS) entry which is preliminary data.</text>
</comment>
<accession>A0ACC0K5K2</accession>
<dbReference type="EMBL" id="CM046130">
    <property type="protein sequence ID" value="KAI8431670.1"/>
    <property type="molecule type" value="Genomic_DNA"/>
</dbReference>
<evidence type="ECO:0000313" key="1">
    <source>
        <dbReference type="EMBL" id="KAI8431670.1"/>
    </source>
</evidence>
<name>A0ACC0K5K2_CHOFU</name>
<reference evidence="1 2" key="1">
    <citation type="journal article" date="2022" name="Genome Biol. Evol.">
        <title>The Spruce Budworm Genome: Reconstructing the Evolutionary History of Antifreeze Proteins.</title>
        <authorList>
            <person name="Beliveau C."/>
            <person name="Gagne P."/>
            <person name="Picq S."/>
            <person name="Vernygora O."/>
            <person name="Keeling C.I."/>
            <person name="Pinkney K."/>
            <person name="Doucet D."/>
            <person name="Wen F."/>
            <person name="Johnston J.S."/>
            <person name="Maaroufi H."/>
            <person name="Boyle B."/>
            <person name="Laroche J."/>
            <person name="Dewar K."/>
            <person name="Juretic N."/>
            <person name="Blackburn G."/>
            <person name="Nisole A."/>
            <person name="Brunet B."/>
            <person name="Brandao M."/>
            <person name="Lumley L."/>
            <person name="Duan J."/>
            <person name="Quan G."/>
            <person name="Lucarotti C.J."/>
            <person name="Roe A.D."/>
            <person name="Sperling F.A.H."/>
            <person name="Levesque R.C."/>
            <person name="Cusson M."/>
        </authorList>
    </citation>
    <scope>NUCLEOTIDE SEQUENCE [LARGE SCALE GENOMIC DNA]</scope>
    <source>
        <strain evidence="1">Glfc:IPQL:Cfum</strain>
    </source>
</reference>
<evidence type="ECO:0000313" key="2">
    <source>
        <dbReference type="Proteomes" id="UP001064048"/>
    </source>
</evidence>
<sequence>MIRAVRRQLLLASERLPALRARTDTNNTVLYYIKRRKIEQTEMSNIPNHEISISPNMLDLSPMDAVLHTATCEGIGADEEEDGGTLPSPPAQLPPPPLLPRSGARSGTDELIHFNAVSISLALCIPKACSVDDVLAPLLNNKIGHFNYDTEFCRLRGDKPLVAADYIAMETLRIYPQQVQSKMS</sequence>